<protein>
    <recommendedName>
        <fullName evidence="2">HYR domain-containing protein</fullName>
    </recommendedName>
</protein>
<reference evidence="3 4" key="1">
    <citation type="submission" date="2024-11" db="EMBL/GenBank/DDBJ databases">
        <title>Chromosome-level genome assembly of the freshwater bivalve Anodonta woodiana.</title>
        <authorList>
            <person name="Chen X."/>
        </authorList>
    </citation>
    <scope>NUCLEOTIDE SEQUENCE [LARGE SCALE GENOMIC DNA]</scope>
    <source>
        <strain evidence="3">MN2024</strain>
        <tissue evidence="3">Gills</tissue>
    </source>
</reference>
<dbReference type="EMBL" id="JBJQND010000007">
    <property type="protein sequence ID" value="KAL3870962.1"/>
    <property type="molecule type" value="Genomic_DNA"/>
</dbReference>
<dbReference type="InterPro" id="IPR003410">
    <property type="entry name" value="HYR_dom"/>
</dbReference>
<feature type="domain" description="HYR" evidence="2">
    <location>
        <begin position="5"/>
        <end position="47"/>
    </location>
</feature>
<sequence length="53" mass="5642">AVDTVDGNNTRIVKISGPDVGSDLPVGFNTVQYRAVDSSENESPICTTVLYVQ</sequence>
<evidence type="ECO:0000313" key="3">
    <source>
        <dbReference type="EMBL" id="KAL3870962.1"/>
    </source>
</evidence>
<proteinExistence type="predicted"/>
<evidence type="ECO:0000259" key="2">
    <source>
        <dbReference type="Pfam" id="PF02494"/>
    </source>
</evidence>
<evidence type="ECO:0000256" key="1">
    <source>
        <dbReference type="ARBA" id="ARBA00022737"/>
    </source>
</evidence>
<dbReference type="Pfam" id="PF02494">
    <property type="entry name" value="HYR"/>
    <property type="match status" value="1"/>
</dbReference>
<dbReference type="AlphaFoldDB" id="A0ABD3WAM8"/>
<dbReference type="Proteomes" id="UP001634394">
    <property type="component" value="Unassembled WGS sequence"/>
</dbReference>
<keyword evidence="1" id="KW-0677">Repeat</keyword>
<accession>A0ABD3WAM8</accession>
<gene>
    <name evidence="3" type="ORF">ACJMK2_038987</name>
</gene>
<feature type="non-terminal residue" evidence="3">
    <location>
        <position position="53"/>
    </location>
</feature>
<feature type="non-terminal residue" evidence="3">
    <location>
        <position position="1"/>
    </location>
</feature>
<name>A0ABD3WAM8_SINWO</name>
<evidence type="ECO:0000313" key="4">
    <source>
        <dbReference type="Proteomes" id="UP001634394"/>
    </source>
</evidence>
<organism evidence="3 4">
    <name type="scientific">Sinanodonta woodiana</name>
    <name type="common">Chinese pond mussel</name>
    <name type="synonym">Anodonta woodiana</name>
    <dbReference type="NCBI Taxonomy" id="1069815"/>
    <lineage>
        <taxon>Eukaryota</taxon>
        <taxon>Metazoa</taxon>
        <taxon>Spiralia</taxon>
        <taxon>Lophotrochozoa</taxon>
        <taxon>Mollusca</taxon>
        <taxon>Bivalvia</taxon>
        <taxon>Autobranchia</taxon>
        <taxon>Heteroconchia</taxon>
        <taxon>Palaeoheterodonta</taxon>
        <taxon>Unionida</taxon>
        <taxon>Unionoidea</taxon>
        <taxon>Unionidae</taxon>
        <taxon>Unioninae</taxon>
        <taxon>Sinanodonta</taxon>
    </lineage>
</organism>
<comment type="caution">
    <text evidence="3">The sequence shown here is derived from an EMBL/GenBank/DDBJ whole genome shotgun (WGS) entry which is preliminary data.</text>
</comment>
<keyword evidence="4" id="KW-1185">Reference proteome</keyword>